<protein>
    <submittedName>
        <fullName evidence="1">(apollo) hypothetical protein</fullName>
    </submittedName>
</protein>
<evidence type="ECO:0000313" key="2">
    <source>
        <dbReference type="Proteomes" id="UP000691718"/>
    </source>
</evidence>
<organism evidence="1 2">
    <name type="scientific">Parnassius apollo</name>
    <name type="common">Apollo butterfly</name>
    <name type="synonym">Papilio apollo</name>
    <dbReference type="NCBI Taxonomy" id="110799"/>
    <lineage>
        <taxon>Eukaryota</taxon>
        <taxon>Metazoa</taxon>
        <taxon>Ecdysozoa</taxon>
        <taxon>Arthropoda</taxon>
        <taxon>Hexapoda</taxon>
        <taxon>Insecta</taxon>
        <taxon>Pterygota</taxon>
        <taxon>Neoptera</taxon>
        <taxon>Endopterygota</taxon>
        <taxon>Lepidoptera</taxon>
        <taxon>Glossata</taxon>
        <taxon>Ditrysia</taxon>
        <taxon>Papilionoidea</taxon>
        <taxon>Papilionidae</taxon>
        <taxon>Parnassiinae</taxon>
        <taxon>Parnassini</taxon>
        <taxon>Parnassius</taxon>
        <taxon>Parnassius</taxon>
    </lineage>
</organism>
<dbReference type="OrthoDB" id="5953973at2759"/>
<dbReference type="EMBL" id="CAJQZP010001435">
    <property type="protein sequence ID" value="CAG5046013.1"/>
    <property type="molecule type" value="Genomic_DNA"/>
</dbReference>
<keyword evidence="2" id="KW-1185">Reference proteome</keyword>
<evidence type="ECO:0000313" key="1">
    <source>
        <dbReference type="EMBL" id="CAG5046013.1"/>
    </source>
</evidence>
<accession>A0A8S3XZB3</accession>
<dbReference type="Proteomes" id="UP000691718">
    <property type="component" value="Unassembled WGS sequence"/>
</dbReference>
<name>A0A8S3XZB3_PARAO</name>
<sequence>MVFNVLYVFRGIVIHYVVQKPETLPLLQKYRKPPTRDSACGVPVQVRVSELAVKIPALCHAHRICFYCCQGSLFEITRMLANPAMEIQTEETPLALRRLWNLTRARLAGTSTTLDEPALVETLPSAQKNQVELEQSILEDGTIEKKVKISTLCKVEWYENDGATKLVPVTGVALLKKGRGNAKVLRVINVAIGIKQLKKGYELKPGIVSSSRRIKVNGSDINDIPCQYSVVGLERYELPVIGTYVDPRIIPGFSYRVRPANSRRHLFEGRALMLQSIGMGYGKRITFKPDTLNAPENYFWSDSHPEGFGMEPRAVHPGMKFFITGNGGLLGEASVFRADLPQIEEKTEYVDVPGQRGKAVEKYIQVDVTCHVKLATTGGGSVDFEVHLMKVSGTALVRKEPGQSAAKLIKVFNVGLDSQLNLLFAHSQTELTFHPLP</sequence>
<proteinExistence type="predicted"/>
<gene>
    <name evidence="1" type="ORF">PAPOLLO_LOCUS23429</name>
</gene>
<reference evidence="1" key="1">
    <citation type="submission" date="2021-04" db="EMBL/GenBank/DDBJ databases">
        <authorList>
            <person name="Tunstrom K."/>
        </authorList>
    </citation>
    <scope>NUCLEOTIDE SEQUENCE</scope>
</reference>
<comment type="caution">
    <text evidence="1">The sequence shown here is derived from an EMBL/GenBank/DDBJ whole genome shotgun (WGS) entry which is preliminary data.</text>
</comment>
<dbReference type="AlphaFoldDB" id="A0A8S3XZB3"/>